<dbReference type="Proteomes" id="UP000596351">
    <property type="component" value="Plasmid p1"/>
</dbReference>
<dbReference type="InterPro" id="IPR036884">
    <property type="entry name" value="2Fe-2S-bd_dom_sf"/>
</dbReference>
<dbReference type="Gene3D" id="3.10.20.30">
    <property type="match status" value="1"/>
</dbReference>
<keyword evidence="2" id="KW-0479">Metal-binding</keyword>
<keyword evidence="4" id="KW-0408">Iron</keyword>
<dbReference type="InterPro" id="IPR001041">
    <property type="entry name" value="2Fe-2S_ferredoxin-type"/>
</dbReference>
<accession>A0ABX7F161</accession>
<proteinExistence type="predicted"/>
<evidence type="ECO:0000313" key="8">
    <source>
        <dbReference type="Proteomes" id="UP000596351"/>
    </source>
</evidence>
<dbReference type="SUPFAM" id="SSF54292">
    <property type="entry name" value="2Fe-2S ferredoxin-like"/>
    <property type="match status" value="1"/>
</dbReference>
<keyword evidence="7" id="KW-0614">Plasmid</keyword>
<keyword evidence="5" id="KW-0411">Iron-sulfur</keyword>
<feature type="domain" description="2Fe-2S ferredoxin-type" evidence="6">
    <location>
        <begin position="2"/>
        <end position="78"/>
    </location>
</feature>
<geneLocation type="plasmid" evidence="7 8">
    <name>p1</name>
</geneLocation>
<evidence type="ECO:0000256" key="1">
    <source>
        <dbReference type="ARBA" id="ARBA00022714"/>
    </source>
</evidence>
<organism evidence="7 8">
    <name type="scientific">Rhizobium rosettiformans</name>
    <dbReference type="NCBI Taxonomy" id="1368430"/>
    <lineage>
        <taxon>Bacteria</taxon>
        <taxon>Pseudomonadati</taxon>
        <taxon>Pseudomonadota</taxon>
        <taxon>Alphaproteobacteria</taxon>
        <taxon>Hyphomicrobiales</taxon>
        <taxon>Rhizobiaceae</taxon>
        <taxon>Rhizobium/Agrobacterium group</taxon>
        <taxon>Rhizobium</taxon>
    </lineage>
</organism>
<evidence type="ECO:0000256" key="2">
    <source>
        <dbReference type="ARBA" id="ARBA00022723"/>
    </source>
</evidence>
<dbReference type="SUPFAM" id="SSF47741">
    <property type="entry name" value="CO dehydrogenase ISP C-domain like"/>
    <property type="match status" value="1"/>
</dbReference>
<dbReference type="PROSITE" id="PS51085">
    <property type="entry name" value="2FE2S_FER_2"/>
    <property type="match status" value="1"/>
</dbReference>
<keyword evidence="8" id="KW-1185">Reference proteome</keyword>
<dbReference type="Pfam" id="PF01799">
    <property type="entry name" value="Fer2_2"/>
    <property type="match status" value="1"/>
</dbReference>
<dbReference type="Gene3D" id="1.10.150.120">
    <property type="entry name" value="[2Fe-2S]-binding domain"/>
    <property type="match status" value="1"/>
</dbReference>
<dbReference type="PANTHER" id="PTHR44379">
    <property type="entry name" value="OXIDOREDUCTASE WITH IRON-SULFUR SUBUNIT"/>
    <property type="match status" value="1"/>
</dbReference>
<dbReference type="Pfam" id="PF00111">
    <property type="entry name" value="Fer2"/>
    <property type="match status" value="1"/>
</dbReference>
<reference evidence="7 8" key="1">
    <citation type="submission" date="2018-09" db="EMBL/GenBank/DDBJ databases">
        <title>Rhizobium sp. MAE2-X.</title>
        <authorList>
            <person name="Lee Y."/>
            <person name="Jeon C.O."/>
        </authorList>
    </citation>
    <scope>NUCLEOTIDE SEQUENCE [LARGE SCALE GENOMIC DNA]</scope>
    <source>
        <strain evidence="7 8">MAE2-X</strain>
        <plasmid evidence="7 8">p1</plasmid>
    </source>
</reference>
<dbReference type="InterPro" id="IPR002888">
    <property type="entry name" value="2Fe-2S-bd"/>
</dbReference>
<evidence type="ECO:0000256" key="4">
    <source>
        <dbReference type="ARBA" id="ARBA00023004"/>
    </source>
</evidence>
<name>A0ABX7F161_9HYPH</name>
<keyword evidence="3" id="KW-0560">Oxidoreductase</keyword>
<dbReference type="InterPro" id="IPR012675">
    <property type="entry name" value="Beta-grasp_dom_sf"/>
</dbReference>
<sequence length="162" mass="17046">MSDIELSINGKRVRRSVEDHQLLVSFLREDLGLTGTHVGCDTTQCGACVVSVDGATVKSCTMLAVQAHDTAVTTIEGVSSGATLHAVQDAFHRHHALQCGYCTAGLVITAIDLIEREGGQLTRETVAHTLKGNLCRCTGYQNIITAILDAAGCLSAPAQVAQ</sequence>
<gene>
    <name evidence="7" type="ORF">D4A92_21970</name>
</gene>
<evidence type="ECO:0000256" key="5">
    <source>
        <dbReference type="ARBA" id="ARBA00023014"/>
    </source>
</evidence>
<dbReference type="InterPro" id="IPR036010">
    <property type="entry name" value="2Fe-2S_ferredoxin-like_sf"/>
</dbReference>
<evidence type="ECO:0000313" key="7">
    <source>
        <dbReference type="EMBL" id="QRF54208.1"/>
    </source>
</evidence>
<keyword evidence="1" id="KW-0001">2Fe-2S</keyword>
<evidence type="ECO:0000256" key="3">
    <source>
        <dbReference type="ARBA" id="ARBA00023002"/>
    </source>
</evidence>
<dbReference type="PANTHER" id="PTHR44379:SF5">
    <property type="entry name" value="OXIDOREDUCTASE WITH IRON-SULFUR SUBUNIT"/>
    <property type="match status" value="1"/>
</dbReference>
<dbReference type="RefSeq" id="WP_203020618.1">
    <property type="nucleotide sequence ID" value="NZ_CP032406.1"/>
</dbReference>
<protein>
    <submittedName>
        <fullName evidence="7">(2Fe-2S)-binding protein</fullName>
    </submittedName>
</protein>
<dbReference type="EMBL" id="CP032406">
    <property type="protein sequence ID" value="QRF54208.1"/>
    <property type="molecule type" value="Genomic_DNA"/>
</dbReference>
<dbReference type="InterPro" id="IPR051452">
    <property type="entry name" value="Diverse_Oxidoreductases"/>
</dbReference>
<evidence type="ECO:0000259" key="6">
    <source>
        <dbReference type="PROSITE" id="PS51085"/>
    </source>
</evidence>